<dbReference type="Proteomes" id="UP001165283">
    <property type="component" value="Unassembled WGS sequence"/>
</dbReference>
<evidence type="ECO:0000256" key="1">
    <source>
        <dbReference type="ARBA" id="ARBA00022679"/>
    </source>
</evidence>
<dbReference type="HAMAP" id="MF_00296">
    <property type="entry name" value="MetX_acyltransf"/>
    <property type="match status" value="1"/>
</dbReference>
<name>A0ABT0ZUR6_9PSEU</name>
<feature type="region of interest" description="Disordered" evidence="3">
    <location>
        <begin position="1"/>
        <end position="23"/>
    </location>
</feature>
<comment type="catalytic activity">
    <reaction evidence="2">
        <text>L-homoserine + acetyl-CoA = O-acetyl-L-homoserine + CoA</text>
        <dbReference type="Rhea" id="RHEA:13701"/>
        <dbReference type="ChEBI" id="CHEBI:57287"/>
        <dbReference type="ChEBI" id="CHEBI:57288"/>
        <dbReference type="ChEBI" id="CHEBI:57476"/>
        <dbReference type="ChEBI" id="CHEBI:57716"/>
        <dbReference type="EC" id="2.3.1.31"/>
    </reaction>
</comment>
<sequence>MTTVGTELPPASGAWREGDDPGRRRFWRLPGPLRLEAGGELPEVRIAYETWGELNADASNAVLVLHALTGDSHVSGPAGEGHATAGWWDTLVGPGRVLDPARWFVVAPNVVGGCQGSTGPAAPGPDGRAWGSRFPFVTIRDSVAAEAALADELGVHRWACVVGGSMGGMRALEWAATEPDRVARLFLLACPAATAADQIAWVAPQLAAIRADAGWRGGDYYDAAPGQGPHLGLGVARRMAHLSYRSPFELATRFGRQAQPGEDPWSGGRFAVESYLDHHAAKLVRRFDAGSYVRLTEMMNSHDVGRGRGGVPGGLARVRARTLVAGISSDRLYPVEQQVELAEGIPGSGPMRLIESPYGHDGFLIEAVAVGSLLGELLAEPGGPVEPA</sequence>
<proteinExistence type="inferred from homology"/>
<organism evidence="5 6">
    <name type="scientific">Pseudonocardia humida</name>
    <dbReference type="NCBI Taxonomy" id="2800819"/>
    <lineage>
        <taxon>Bacteria</taxon>
        <taxon>Bacillati</taxon>
        <taxon>Actinomycetota</taxon>
        <taxon>Actinomycetes</taxon>
        <taxon>Pseudonocardiales</taxon>
        <taxon>Pseudonocardiaceae</taxon>
        <taxon>Pseudonocardia</taxon>
    </lineage>
</organism>
<feature type="binding site" evidence="2">
    <location>
        <position position="361"/>
    </location>
    <ligand>
        <name>substrate</name>
    </ligand>
</feature>
<keyword evidence="1 2" id="KW-0808">Transferase</keyword>
<dbReference type="RefSeq" id="WP_252436040.1">
    <property type="nucleotide sequence ID" value="NZ_JAGSOV010000011.1"/>
</dbReference>
<comment type="subcellular location">
    <subcellularLocation>
        <location evidence="2">Cytoplasm</location>
    </subcellularLocation>
</comment>
<dbReference type="NCBIfam" id="TIGR01392">
    <property type="entry name" value="homoserO_Ac_trn"/>
    <property type="match status" value="1"/>
</dbReference>
<dbReference type="Pfam" id="PF00561">
    <property type="entry name" value="Abhydrolase_1"/>
    <property type="match status" value="1"/>
</dbReference>
<evidence type="ECO:0000259" key="4">
    <source>
        <dbReference type="Pfam" id="PF00561"/>
    </source>
</evidence>
<dbReference type="InterPro" id="IPR029058">
    <property type="entry name" value="AB_hydrolase_fold"/>
</dbReference>
<evidence type="ECO:0000256" key="2">
    <source>
        <dbReference type="HAMAP-Rule" id="MF_00296"/>
    </source>
</evidence>
<reference evidence="5" key="1">
    <citation type="submission" date="2021-04" db="EMBL/GenBank/DDBJ databases">
        <title>Pseudonocardia sp. nov., isolated from sandy soil of mangrove forest.</title>
        <authorList>
            <person name="Zan Z."/>
            <person name="Huang R."/>
            <person name="Liu W."/>
        </authorList>
    </citation>
    <scope>NUCLEOTIDE SEQUENCE</scope>
    <source>
        <strain evidence="5">S2-4</strain>
    </source>
</reference>
<dbReference type="NCBIfam" id="NF001209">
    <property type="entry name" value="PRK00175.1"/>
    <property type="match status" value="1"/>
</dbReference>
<comment type="caution">
    <text evidence="2">Lacks conserved residue(s) required for the propagation of feature annotation.</text>
</comment>
<feature type="active site" description="Nucleophile" evidence="2">
    <location>
        <position position="165"/>
    </location>
</feature>
<accession>A0ABT0ZUR6</accession>
<feature type="active site" evidence="2">
    <location>
        <position position="330"/>
    </location>
</feature>
<dbReference type="GO" id="GO:0004414">
    <property type="term" value="F:homoserine O-acetyltransferase activity"/>
    <property type="evidence" value="ECO:0007669"/>
    <property type="project" value="UniProtKB-EC"/>
</dbReference>
<dbReference type="PANTHER" id="PTHR32268:SF11">
    <property type="entry name" value="HOMOSERINE O-ACETYLTRANSFERASE"/>
    <property type="match status" value="1"/>
</dbReference>
<evidence type="ECO:0000313" key="6">
    <source>
        <dbReference type="Proteomes" id="UP001165283"/>
    </source>
</evidence>
<dbReference type="EC" id="2.3.1.31" evidence="2"/>
<keyword evidence="2" id="KW-0486">Methionine biosynthesis</keyword>
<protein>
    <recommendedName>
        <fullName evidence="2">Homoserine O-acetyltransferase</fullName>
        <shortName evidence="2">HAT</shortName>
        <ecNumber evidence="2">2.3.1.31</ecNumber>
    </recommendedName>
    <alternativeName>
        <fullName evidence="2">Homoserine transacetylase</fullName>
        <shortName evidence="2">HTA</shortName>
    </alternativeName>
</protein>
<dbReference type="InterPro" id="IPR000073">
    <property type="entry name" value="AB_hydrolase_1"/>
</dbReference>
<gene>
    <name evidence="2" type="primary">metXA</name>
    <name evidence="5" type="ORF">KDL28_05085</name>
</gene>
<dbReference type="PIRSF" id="PIRSF000443">
    <property type="entry name" value="Homoser_Ac_trans"/>
    <property type="match status" value="1"/>
</dbReference>
<comment type="function">
    <text evidence="2">Transfers an acetyl group from acetyl-CoA to L-homoserine, forming acetyl-L-homoserine.</text>
</comment>
<evidence type="ECO:0000256" key="3">
    <source>
        <dbReference type="SAM" id="MobiDB-lite"/>
    </source>
</evidence>
<dbReference type="SUPFAM" id="SSF53474">
    <property type="entry name" value="alpha/beta-Hydrolases"/>
    <property type="match status" value="1"/>
</dbReference>
<comment type="subunit">
    <text evidence="2">Homodimer.</text>
</comment>
<keyword evidence="2" id="KW-0963">Cytoplasm</keyword>
<feature type="active site" evidence="2">
    <location>
        <position position="360"/>
    </location>
</feature>
<comment type="caution">
    <text evidence="5">The sequence shown here is derived from an EMBL/GenBank/DDBJ whole genome shotgun (WGS) entry which is preliminary data.</text>
</comment>
<dbReference type="PANTHER" id="PTHR32268">
    <property type="entry name" value="HOMOSERINE O-ACETYLTRANSFERASE"/>
    <property type="match status" value="1"/>
</dbReference>
<comment type="pathway">
    <text evidence="2">Amino-acid biosynthesis; L-methionine biosynthesis via de novo pathway; O-acetyl-L-homoserine from L-homoserine: step 1/1.</text>
</comment>
<feature type="binding site" evidence="2">
    <location>
        <position position="237"/>
    </location>
    <ligand>
        <name>substrate</name>
    </ligand>
</feature>
<evidence type="ECO:0000313" key="5">
    <source>
        <dbReference type="EMBL" id="MCO1654424.1"/>
    </source>
</evidence>
<dbReference type="InterPro" id="IPR008220">
    <property type="entry name" value="HAT_MetX-like"/>
</dbReference>
<comment type="similarity">
    <text evidence="2">Belongs to the AB hydrolase superfamily. MetX family.</text>
</comment>
<keyword evidence="6" id="KW-1185">Reference proteome</keyword>
<keyword evidence="2 5" id="KW-0012">Acyltransferase</keyword>
<dbReference type="EMBL" id="JAGSOV010000011">
    <property type="protein sequence ID" value="MCO1654424.1"/>
    <property type="molecule type" value="Genomic_DNA"/>
</dbReference>
<feature type="domain" description="AB hydrolase-1" evidence="4">
    <location>
        <begin position="60"/>
        <end position="365"/>
    </location>
</feature>
<dbReference type="Gene3D" id="3.40.50.1820">
    <property type="entry name" value="alpha/beta hydrolase"/>
    <property type="match status" value="1"/>
</dbReference>
<keyword evidence="2" id="KW-0028">Amino-acid biosynthesis</keyword>